<dbReference type="InterPro" id="IPR036390">
    <property type="entry name" value="WH_DNA-bd_sf"/>
</dbReference>
<dbReference type="PANTHER" id="PTHR33204">
    <property type="entry name" value="TRANSCRIPTIONAL REGULATOR, MARR FAMILY"/>
    <property type="match status" value="1"/>
</dbReference>
<accession>A0ABX1YEV9</accession>
<dbReference type="InterPro" id="IPR036388">
    <property type="entry name" value="WH-like_DNA-bd_sf"/>
</dbReference>
<feature type="region of interest" description="Disordered" evidence="4">
    <location>
        <begin position="131"/>
        <end position="164"/>
    </location>
</feature>
<dbReference type="SUPFAM" id="SSF46785">
    <property type="entry name" value="Winged helix' DNA-binding domain"/>
    <property type="match status" value="1"/>
</dbReference>
<organism evidence="6 7">
    <name type="scientific">Paenibacillus phytohabitans</name>
    <dbReference type="NCBI Taxonomy" id="2654978"/>
    <lineage>
        <taxon>Bacteria</taxon>
        <taxon>Bacillati</taxon>
        <taxon>Bacillota</taxon>
        <taxon>Bacilli</taxon>
        <taxon>Bacillales</taxon>
        <taxon>Paenibacillaceae</taxon>
        <taxon>Paenibacillus</taxon>
    </lineage>
</organism>
<evidence type="ECO:0000256" key="3">
    <source>
        <dbReference type="ARBA" id="ARBA00023163"/>
    </source>
</evidence>
<dbReference type="Gene3D" id="1.10.10.10">
    <property type="entry name" value="Winged helix-like DNA-binding domain superfamily/Winged helix DNA-binding domain"/>
    <property type="match status" value="1"/>
</dbReference>
<reference evidence="6 7" key="1">
    <citation type="submission" date="2019-10" db="EMBL/GenBank/DDBJ databases">
        <title>Description of Paenibacillus terricola sp. nov.</title>
        <authorList>
            <person name="Carlier A."/>
            <person name="Qi S."/>
        </authorList>
    </citation>
    <scope>NUCLEOTIDE SEQUENCE [LARGE SCALE GENOMIC DNA]</scope>
    <source>
        <strain evidence="6 7">LMG 31459</strain>
    </source>
</reference>
<evidence type="ECO:0000256" key="4">
    <source>
        <dbReference type="SAM" id="MobiDB-lite"/>
    </source>
</evidence>
<protein>
    <submittedName>
        <fullName evidence="6">Transcriptional regulator</fullName>
    </submittedName>
</protein>
<keyword evidence="1" id="KW-0805">Transcription regulation</keyword>
<keyword evidence="2" id="KW-0238">DNA-binding</keyword>
<sequence>MEVTALNNQSNERLQVQQLTMLEDCTVTRQILDRVGDKWSMLIIVNLGVQSLRFKELQRRSSGISQRMLTQTLRHLERDGLVWRKATPTVPLTVEYGLTALGESLLGPLTLLVEWVNGNRGEIAKARISYDSGHGAAEPADSPEKLSIESETEAPPAAEAIGAE</sequence>
<proteinExistence type="predicted"/>
<feature type="domain" description="HTH hxlR-type" evidence="5">
    <location>
        <begin position="25"/>
        <end position="124"/>
    </location>
</feature>
<name>A0ABX1YEV9_9BACL</name>
<evidence type="ECO:0000256" key="2">
    <source>
        <dbReference type="ARBA" id="ARBA00023125"/>
    </source>
</evidence>
<keyword evidence="7" id="KW-1185">Reference proteome</keyword>
<evidence type="ECO:0000313" key="7">
    <source>
        <dbReference type="Proteomes" id="UP000596857"/>
    </source>
</evidence>
<comment type="caution">
    <text evidence="6">The sequence shown here is derived from an EMBL/GenBank/DDBJ whole genome shotgun (WGS) entry which is preliminary data.</text>
</comment>
<dbReference type="Proteomes" id="UP000596857">
    <property type="component" value="Unassembled WGS sequence"/>
</dbReference>
<evidence type="ECO:0000259" key="5">
    <source>
        <dbReference type="PROSITE" id="PS51118"/>
    </source>
</evidence>
<dbReference type="EMBL" id="WHOB01000028">
    <property type="protein sequence ID" value="NOU79525.1"/>
    <property type="molecule type" value="Genomic_DNA"/>
</dbReference>
<dbReference type="InterPro" id="IPR002577">
    <property type="entry name" value="HTH_HxlR"/>
</dbReference>
<evidence type="ECO:0000313" key="6">
    <source>
        <dbReference type="EMBL" id="NOU79525.1"/>
    </source>
</evidence>
<evidence type="ECO:0000256" key="1">
    <source>
        <dbReference type="ARBA" id="ARBA00023015"/>
    </source>
</evidence>
<gene>
    <name evidence="6" type="ORF">GC101_11625</name>
</gene>
<dbReference type="PANTHER" id="PTHR33204:SF39">
    <property type="entry name" value="TRANSCRIPTIONAL REGULATORY PROTEIN"/>
    <property type="match status" value="1"/>
</dbReference>
<dbReference type="Pfam" id="PF01638">
    <property type="entry name" value="HxlR"/>
    <property type="match status" value="1"/>
</dbReference>
<dbReference type="PROSITE" id="PS51118">
    <property type="entry name" value="HTH_HXLR"/>
    <property type="match status" value="1"/>
</dbReference>
<feature type="compositionally biased region" description="Low complexity" evidence="4">
    <location>
        <begin position="153"/>
        <end position="164"/>
    </location>
</feature>
<keyword evidence="3" id="KW-0804">Transcription</keyword>